<feature type="region of interest" description="Disordered" evidence="1">
    <location>
        <begin position="168"/>
        <end position="199"/>
    </location>
</feature>
<keyword evidence="4" id="KW-1185">Reference proteome</keyword>
<keyword evidence="2" id="KW-0812">Transmembrane</keyword>
<evidence type="ECO:0000256" key="2">
    <source>
        <dbReference type="SAM" id="Phobius"/>
    </source>
</evidence>
<sequence length="370" mass="39026">MNEIELLAGMRAETPEDPEALARARQRLLQRAADPAVAHPRPQPASRRWVWPLAGVGGLAAAGLVATLVLGGITPPAPTVNAPPGAVQPGGQNILLVAAERAEDAAPGTGRYWVNRTESGVISEVGPADNRYRVVERGRAETWVAQAPDGTSWWISQSLGARPLGPADTAAWQRDGEPDSWTVTAPSGKGGSLEVSGAERPPFGNPIGTGSESFALGDRNVTQQEIDGLPTDPAQLRSALLDRFHGGGGDMPTDQDRWLFAVGSNIITDMPVSPGVRAAAYRMLDDLSGVRDLGSVQDAQGRAGQAVAMIDENSNGTFESRLIIDPDSGRPLARETRLVQPDGRAELTNYDLVVGTGYTDDSPPPVPAHR</sequence>
<proteinExistence type="predicted"/>
<dbReference type="RefSeq" id="WP_344726939.1">
    <property type="nucleotide sequence ID" value="NZ_BAAAUS010000040.1"/>
</dbReference>
<dbReference type="Proteomes" id="UP001597114">
    <property type="component" value="Unassembled WGS sequence"/>
</dbReference>
<gene>
    <name evidence="3" type="ORF">ACFSJD_20170</name>
</gene>
<dbReference type="InterPro" id="IPR047789">
    <property type="entry name" value="CU044_5270-like"/>
</dbReference>
<keyword evidence="2" id="KW-0472">Membrane</keyword>
<dbReference type="NCBIfam" id="NF038083">
    <property type="entry name" value="CU044_5270_fam"/>
    <property type="match status" value="1"/>
</dbReference>
<evidence type="ECO:0000313" key="3">
    <source>
        <dbReference type="EMBL" id="MFD1519823.1"/>
    </source>
</evidence>
<accession>A0ABW4EX27</accession>
<organism evidence="3 4">
    <name type="scientific">Pseudonocardia yunnanensis</name>
    <dbReference type="NCBI Taxonomy" id="58107"/>
    <lineage>
        <taxon>Bacteria</taxon>
        <taxon>Bacillati</taxon>
        <taxon>Actinomycetota</taxon>
        <taxon>Actinomycetes</taxon>
        <taxon>Pseudonocardiales</taxon>
        <taxon>Pseudonocardiaceae</taxon>
        <taxon>Pseudonocardia</taxon>
    </lineage>
</organism>
<comment type="caution">
    <text evidence="3">The sequence shown here is derived from an EMBL/GenBank/DDBJ whole genome shotgun (WGS) entry which is preliminary data.</text>
</comment>
<feature type="transmembrane region" description="Helical" evidence="2">
    <location>
        <begin position="49"/>
        <end position="73"/>
    </location>
</feature>
<reference evidence="4" key="1">
    <citation type="journal article" date="2019" name="Int. J. Syst. Evol. Microbiol.">
        <title>The Global Catalogue of Microorganisms (GCM) 10K type strain sequencing project: providing services to taxonomists for standard genome sequencing and annotation.</title>
        <authorList>
            <consortium name="The Broad Institute Genomics Platform"/>
            <consortium name="The Broad Institute Genome Sequencing Center for Infectious Disease"/>
            <person name="Wu L."/>
            <person name="Ma J."/>
        </authorList>
    </citation>
    <scope>NUCLEOTIDE SEQUENCE [LARGE SCALE GENOMIC DNA]</scope>
    <source>
        <strain evidence="4">CCM 7043</strain>
    </source>
</reference>
<dbReference type="EMBL" id="JBHUCO010000020">
    <property type="protein sequence ID" value="MFD1519823.1"/>
    <property type="molecule type" value="Genomic_DNA"/>
</dbReference>
<evidence type="ECO:0000256" key="1">
    <source>
        <dbReference type="SAM" id="MobiDB-lite"/>
    </source>
</evidence>
<protein>
    <submittedName>
        <fullName evidence="3">CU044_5270 family protein</fullName>
    </submittedName>
</protein>
<evidence type="ECO:0000313" key="4">
    <source>
        <dbReference type="Proteomes" id="UP001597114"/>
    </source>
</evidence>
<keyword evidence="2" id="KW-1133">Transmembrane helix</keyword>
<name>A0ABW4EX27_9PSEU</name>